<sequence>MVKHLSGSGMSDRKKWLVLLQIAVTAGLLAWVFAGTDWQPLAALFKTIDPALMLAVFVLINICYLLQGCRLFLLLPKENPGDGSVRCRVTFFPYLYHFWRSTFHDIYVPGKLGGDIARFVYLRRMGLESSRLVVPFLAFRLQGLALLCYAALFILAEAVFSFNAWWLAAAALAVVLCCRYVAGKLLMLPGVLRFCARFPVLDAVVHSTRALLSDPVRLVLTSLIYIIFLAVTVLIYGLAAQAMNIVLPPDKLLTGVPVLMFAAMVPVTIQGRGLTEFLAVAIWGGTISNEQIVATCLCIFGCTLAMQLLAGLFWGGNALHSRGSAPS</sequence>
<dbReference type="STRING" id="207559.Dde_3319"/>
<dbReference type="PANTHER" id="PTHR40277:SF1">
    <property type="entry name" value="BLL5419 PROTEIN"/>
    <property type="match status" value="1"/>
</dbReference>
<dbReference type="KEGG" id="dde:Dde_3319"/>
<keyword evidence="8" id="KW-1185">Reference proteome</keyword>
<feature type="transmembrane region" description="Helical" evidence="6">
    <location>
        <begin position="252"/>
        <end position="271"/>
    </location>
</feature>
<name>Q30W33_OLEA2</name>
<feature type="transmembrane region" description="Helical" evidence="6">
    <location>
        <begin position="50"/>
        <end position="73"/>
    </location>
</feature>
<evidence type="ECO:0000256" key="4">
    <source>
        <dbReference type="ARBA" id="ARBA00022989"/>
    </source>
</evidence>
<dbReference type="InterPro" id="IPR022791">
    <property type="entry name" value="L-PG_synthase/AglD"/>
</dbReference>
<proteinExistence type="predicted"/>
<accession>Q30W33</accession>
<feature type="transmembrane region" description="Helical" evidence="6">
    <location>
        <begin position="291"/>
        <end position="314"/>
    </location>
</feature>
<comment type="subcellular location">
    <subcellularLocation>
        <location evidence="1">Cell membrane</location>
        <topology evidence="1">Multi-pass membrane protein</topology>
    </subcellularLocation>
</comment>
<protein>
    <recommendedName>
        <fullName evidence="9">Lysylphosphatidylglycerol synthetase/UPF0104</fullName>
    </recommendedName>
</protein>
<dbReference type="AlphaFoldDB" id="Q30W33"/>
<evidence type="ECO:0000256" key="3">
    <source>
        <dbReference type="ARBA" id="ARBA00022692"/>
    </source>
</evidence>
<dbReference type="PANTHER" id="PTHR40277">
    <property type="entry name" value="BLL5419 PROTEIN"/>
    <property type="match status" value="1"/>
</dbReference>
<dbReference type="EMBL" id="CP000112">
    <property type="protein sequence ID" value="ABB40113.2"/>
    <property type="molecule type" value="Genomic_DNA"/>
</dbReference>
<keyword evidence="5 6" id="KW-0472">Membrane</keyword>
<keyword evidence="3 6" id="KW-0812">Transmembrane</keyword>
<evidence type="ECO:0008006" key="9">
    <source>
        <dbReference type="Google" id="ProtNLM"/>
    </source>
</evidence>
<feature type="transmembrane region" description="Helical" evidence="6">
    <location>
        <begin position="132"/>
        <end position="156"/>
    </location>
</feature>
<reference evidence="7 8" key="1">
    <citation type="journal article" date="2011" name="J. Bacteriol.">
        <title>Complete genome sequence and updated annotation of Desulfovibrio alaskensis G20.</title>
        <authorList>
            <person name="Hauser L.J."/>
            <person name="Land M.L."/>
            <person name="Brown S.D."/>
            <person name="Larimer F."/>
            <person name="Keller K.L."/>
            <person name="Rapp-Giles B.J."/>
            <person name="Price M.N."/>
            <person name="Lin M."/>
            <person name="Bruce D.C."/>
            <person name="Detter J.C."/>
            <person name="Tapia R."/>
            <person name="Han C.S."/>
            <person name="Goodwin L.A."/>
            <person name="Cheng J.F."/>
            <person name="Pitluck S."/>
            <person name="Copeland A."/>
            <person name="Lucas S."/>
            <person name="Nolan M."/>
            <person name="Lapidus A.L."/>
            <person name="Palumbo A.V."/>
            <person name="Wall J.D."/>
        </authorList>
    </citation>
    <scope>NUCLEOTIDE SEQUENCE [LARGE SCALE GENOMIC DNA]</scope>
    <source>
        <strain evidence="8">ATCC BAA 1058 / DSM 17464 / G20</strain>
    </source>
</reference>
<evidence type="ECO:0000313" key="8">
    <source>
        <dbReference type="Proteomes" id="UP000002710"/>
    </source>
</evidence>
<dbReference type="Proteomes" id="UP000002710">
    <property type="component" value="Chromosome"/>
</dbReference>
<keyword evidence="4 6" id="KW-1133">Transmembrane helix</keyword>
<evidence type="ECO:0000256" key="5">
    <source>
        <dbReference type="ARBA" id="ARBA00023136"/>
    </source>
</evidence>
<feature type="transmembrane region" description="Helical" evidence="6">
    <location>
        <begin position="162"/>
        <end position="182"/>
    </location>
</feature>
<dbReference type="HOGENOM" id="CLU_849219_0_0_7"/>
<dbReference type="GO" id="GO:0005886">
    <property type="term" value="C:plasma membrane"/>
    <property type="evidence" value="ECO:0007669"/>
    <property type="project" value="UniProtKB-SubCell"/>
</dbReference>
<evidence type="ECO:0000256" key="1">
    <source>
        <dbReference type="ARBA" id="ARBA00004651"/>
    </source>
</evidence>
<evidence type="ECO:0000256" key="6">
    <source>
        <dbReference type="SAM" id="Phobius"/>
    </source>
</evidence>
<evidence type="ECO:0000313" key="7">
    <source>
        <dbReference type="EMBL" id="ABB40113.2"/>
    </source>
</evidence>
<gene>
    <name evidence="7" type="ordered locus">Dde_3319</name>
</gene>
<dbReference type="Pfam" id="PF03706">
    <property type="entry name" value="LPG_synthase_TM"/>
    <property type="match status" value="1"/>
</dbReference>
<keyword evidence="2" id="KW-1003">Cell membrane</keyword>
<organism evidence="7 8">
    <name type="scientific">Oleidesulfovibrio alaskensis (strain ATCC BAA-1058 / DSM 17464 / G20)</name>
    <name type="common">Desulfovibrio alaskensis</name>
    <dbReference type="NCBI Taxonomy" id="207559"/>
    <lineage>
        <taxon>Bacteria</taxon>
        <taxon>Pseudomonadati</taxon>
        <taxon>Thermodesulfobacteriota</taxon>
        <taxon>Desulfovibrionia</taxon>
        <taxon>Desulfovibrionales</taxon>
        <taxon>Desulfovibrionaceae</taxon>
        <taxon>Oleidesulfovibrio</taxon>
    </lineage>
</organism>
<feature type="transmembrane region" description="Helical" evidence="6">
    <location>
        <begin position="218"/>
        <end position="240"/>
    </location>
</feature>
<evidence type="ECO:0000256" key="2">
    <source>
        <dbReference type="ARBA" id="ARBA00022475"/>
    </source>
</evidence>